<accession>A0ACB5TZ44</accession>
<protein>
    <submittedName>
        <fullName evidence="1">Unnamed protein product</fullName>
    </submittedName>
</protein>
<keyword evidence="2" id="KW-1185">Reference proteome</keyword>
<proteinExistence type="predicted"/>
<dbReference type="Proteomes" id="UP001165101">
    <property type="component" value="Unassembled WGS sequence"/>
</dbReference>
<gene>
    <name evidence="1" type="ORF">Cboi01_000492900</name>
</gene>
<dbReference type="EMBL" id="BSXV01003456">
    <property type="protein sequence ID" value="GME98389.1"/>
    <property type="molecule type" value="Genomic_DNA"/>
</dbReference>
<organism evidence="1 2">
    <name type="scientific">Candida boidinii</name>
    <name type="common">Yeast</name>
    <dbReference type="NCBI Taxonomy" id="5477"/>
    <lineage>
        <taxon>Eukaryota</taxon>
        <taxon>Fungi</taxon>
        <taxon>Dikarya</taxon>
        <taxon>Ascomycota</taxon>
        <taxon>Saccharomycotina</taxon>
        <taxon>Pichiomycetes</taxon>
        <taxon>Pichiales</taxon>
        <taxon>Pichiaceae</taxon>
        <taxon>Ogataea</taxon>
        <taxon>Ogataea/Candida clade</taxon>
    </lineage>
</organism>
<comment type="caution">
    <text evidence="1">The sequence shown here is derived from an EMBL/GenBank/DDBJ whole genome shotgun (WGS) entry which is preliminary data.</text>
</comment>
<evidence type="ECO:0000313" key="2">
    <source>
        <dbReference type="Proteomes" id="UP001165101"/>
    </source>
</evidence>
<reference evidence="1" key="1">
    <citation type="submission" date="2023-04" db="EMBL/GenBank/DDBJ databases">
        <title>Candida boidinii NBRC 1967.</title>
        <authorList>
            <person name="Ichikawa N."/>
            <person name="Sato H."/>
            <person name="Tonouchi N."/>
        </authorList>
    </citation>
    <scope>NUCLEOTIDE SEQUENCE</scope>
    <source>
        <strain evidence="1">NBRC 1967</strain>
    </source>
</reference>
<sequence>MSTKLFLTAELNNVTDLKAIDTVESPFEYTFKIQCTKCREIHSKNISINRFEKHELEGSRGEANFTNKCDFCSETSNCSISIPKKYESYKIEQNKKRVAILEIDARGLELVEFIPEGLFSCKGAETSTVFEEVDLSEGEWYDYDDRAGEEVSITEISWDISKK</sequence>
<evidence type="ECO:0000313" key="1">
    <source>
        <dbReference type="EMBL" id="GME98389.1"/>
    </source>
</evidence>
<name>A0ACB5TZ44_CANBO</name>